<dbReference type="Pfam" id="PF07705">
    <property type="entry name" value="CARDB"/>
    <property type="match status" value="1"/>
</dbReference>
<keyword evidence="2" id="KW-0732">Signal</keyword>
<dbReference type="SUPFAM" id="SSF49265">
    <property type="entry name" value="Fibronectin type III"/>
    <property type="match status" value="1"/>
</dbReference>
<dbReference type="InterPro" id="IPR036116">
    <property type="entry name" value="FN3_sf"/>
</dbReference>
<dbReference type="STRING" id="742726.HMPREF9448_00720"/>
<protein>
    <recommendedName>
        <fullName evidence="3">Fibronectin type-III domain-containing protein</fullName>
    </recommendedName>
</protein>
<accession>K0X2W1</accession>
<dbReference type="SUPFAM" id="SSF50965">
    <property type="entry name" value="Galactose oxidase, central domain"/>
    <property type="match status" value="1"/>
</dbReference>
<sequence>MKKLLFTLAILSGGVLSAAFAQTTSRILPDEARNVKNDPVLVRQFLEKSRNFQKRQMSSESAFQQVRPLMRKKSDVIIDAAPSLSNLKLNGAVVYDENKDVNTFGLYSFSAQAPVTRKEVTLIPRLSASGGAIYSDGKLYVYDYAIDYGYVSLSRYAVYDAVTGAELDYKSMGYSLGPVYRNAAVSCAKDPVTGKVYCCSYGYNEKTKELCYVLSTWNLEGMSKDSIALLSKPMQVMACDSNGKLYGISASTATEGNNGGILYEINKTTGTLREIGDTQVSPKYTQSAVINTSDNTFYWFANEEDEAANLYTVDLTTGEAALVGALPYGDQVVGAYIPDPEALDGAPSGPENLSVSFENGSLSGTVSFDIPSETYDGNVLNGDVTYKVLGNGDVLATSVAAAGTKVSCPVTVPSSAIYKLEVVLSNSVGDSPKSDMTVYIGKDSPLAVNNLKVVRTGDVNTVSWNSPTGTKNGGYMNVDDLRYKIVRMPDNVQVVTNHADSVFSDTFTTEELALYYYVVTSYNDGIEGESASSNSVSVGDALLPPYSQDFTEKNSLGLFTVVDVNNDNKTWTYSNGTVRYAYHMKNNADDWLITPPLKLKRGYMYEFSFDTYVLSARSEEKMEIKMGTAATVEAMNTVIMEERTYNNTRTSPKTESFSIMPDADGTYYIGFHVVSDANKGNLTVDNIKVGEPMSIHVPGEVENLTLIPGAKGALSVTIGLTAPTKNLVGGDLTELTAVDVRRGETLVKTFESPAKGTALQFVDNGVVSGLNIYSVVARNSFGEGAVTTDTVLVGIDVPLAPQSVTFTDEGNGSGLLSWDKVSETGENGGYVNPEEVVYTVYDADSKVVADDVTGDRYELTSLNSEMPQVLSYFSVTAKNQKGESEPAQSNSRLVGPSYPAPYTESFADATITNGPWTTELLAGKSYDSDWTPRADQSQDNDGGSADFQGYAAGASTRIYSPKIDISAVDNPRLNAWILMPTGGVRVRFQISDDYADWHDVDTIEVAEEWTRVNIDLASYKSKNLRIALVGECLEDFNFAYVDHIEIRGYLDNNLQATGITGPEKVNFKEEAKYVVSVLNEGVRDASQFTVYLTDEEFNVLATKTVESLAAQSSVNVEISYTPSIEMAGSELTVYGVVGYDSDEEQDDNRTKTAVVTKVKGSSYPVATGLTGSSEGTAIKLAWSAPSLSKPVAEVVTDGFEDYDPFTIDGFGAWTVADVDGGNTYVFGESQSWPNAGQPQAFMIFDMNSEHIAGLGVDERFMMDSSHGSKLAVCWSSDPQTTDLGHNDDWLISPRLADGGQTVSFQAKAYDSSFTESIEVYYSTTGNAIEDFTNNLAKVSSVPADTWATYTYDLPANTTYFAIRCVSANAFLLGIDNVVYKPQPVLPEGLAVESYNVYRNGELLDNTAATEFTDNAPSDGDNVYAVSVVYNMGESILSDPCTVGTSGIENNSMDNIRVYEENGTIVIRGAEGKRATVSDMSGIVLHNDICSDVTVISVSRGVYVVKVNGKAIKVIVR</sequence>
<organism evidence="4 5">
    <name type="scientific">Barnesiella intestinihominis YIT 11860</name>
    <dbReference type="NCBI Taxonomy" id="742726"/>
    <lineage>
        <taxon>Bacteria</taxon>
        <taxon>Pseudomonadati</taxon>
        <taxon>Bacteroidota</taxon>
        <taxon>Bacteroidia</taxon>
        <taxon>Bacteroidales</taxon>
        <taxon>Barnesiellaceae</taxon>
        <taxon>Barnesiella</taxon>
    </lineage>
</organism>
<comment type="caution">
    <text evidence="4">The sequence shown here is derived from an EMBL/GenBank/DDBJ whole genome shotgun (WGS) entry which is preliminary data.</text>
</comment>
<feature type="signal peptide" evidence="2">
    <location>
        <begin position="1"/>
        <end position="21"/>
    </location>
</feature>
<evidence type="ECO:0000256" key="2">
    <source>
        <dbReference type="SAM" id="SignalP"/>
    </source>
</evidence>
<reference evidence="4 5" key="1">
    <citation type="submission" date="2012-08" db="EMBL/GenBank/DDBJ databases">
        <title>The Genome Sequence of Barnesiella intestinihominis YIT 11860.</title>
        <authorList>
            <consortium name="The Broad Institute Genome Sequencing Platform"/>
            <person name="Earl A."/>
            <person name="Ward D."/>
            <person name="Feldgarden M."/>
            <person name="Gevers D."/>
            <person name="Morotomi M."/>
            <person name="Walker B."/>
            <person name="Young S.K."/>
            <person name="Zeng Q."/>
            <person name="Gargeya S."/>
            <person name="Fitzgerald M."/>
            <person name="Haas B."/>
            <person name="Abouelleil A."/>
            <person name="Alvarado L."/>
            <person name="Arachchi H.M."/>
            <person name="Berlin A.M."/>
            <person name="Chapman S.B."/>
            <person name="Goldberg J."/>
            <person name="Griggs A."/>
            <person name="Gujja S."/>
            <person name="Hansen M."/>
            <person name="Howarth C."/>
            <person name="Imamovic A."/>
            <person name="Larimer J."/>
            <person name="McCowen C."/>
            <person name="Montmayeur A."/>
            <person name="Murphy C."/>
            <person name="Neiman D."/>
            <person name="Pearson M."/>
            <person name="Priest M."/>
            <person name="Roberts A."/>
            <person name="Saif S."/>
            <person name="Shea T."/>
            <person name="Sisk P."/>
            <person name="Sykes S."/>
            <person name="Wortman J."/>
            <person name="Nusbaum C."/>
            <person name="Birren B."/>
        </authorList>
    </citation>
    <scope>NUCLEOTIDE SEQUENCE [LARGE SCALE GENOMIC DNA]</scope>
    <source>
        <strain evidence="4 5">YIT 11860</strain>
    </source>
</reference>
<dbReference type="PROSITE" id="PS50853">
    <property type="entry name" value="FN3"/>
    <property type="match status" value="1"/>
</dbReference>
<name>K0X2W1_9BACT</name>
<dbReference type="EMBL" id="ADLE01000002">
    <property type="protein sequence ID" value="EJZ65633.1"/>
    <property type="molecule type" value="Genomic_DNA"/>
</dbReference>
<dbReference type="eggNOG" id="COG1572">
    <property type="taxonomic scope" value="Bacteria"/>
</dbReference>
<evidence type="ECO:0000313" key="4">
    <source>
        <dbReference type="EMBL" id="EJZ65633.1"/>
    </source>
</evidence>
<feature type="chain" id="PRO_5003840666" description="Fibronectin type-III domain-containing protein" evidence="2">
    <location>
        <begin position="22"/>
        <end position="1516"/>
    </location>
</feature>
<dbReference type="NCBIfam" id="NF038128">
    <property type="entry name" value="choice_anch_J"/>
    <property type="match status" value="2"/>
</dbReference>
<evidence type="ECO:0000313" key="5">
    <source>
        <dbReference type="Proteomes" id="UP000006044"/>
    </source>
</evidence>
<dbReference type="Pfam" id="PF07675">
    <property type="entry name" value="Cleaved_Adhesin"/>
    <property type="match status" value="1"/>
</dbReference>
<dbReference type="InterPro" id="IPR011628">
    <property type="entry name" value="Cleaved_adhesin"/>
</dbReference>
<dbReference type="InterPro" id="IPR003961">
    <property type="entry name" value="FN3_dom"/>
</dbReference>
<dbReference type="Gene3D" id="2.60.120.200">
    <property type="match status" value="2"/>
</dbReference>
<dbReference type="InterPro" id="IPR011635">
    <property type="entry name" value="CARDB"/>
</dbReference>
<dbReference type="Pfam" id="PF19910">
    <property type="entry name" value="DUF6383"/>
    <property type="match status" value="1"/>
</dbReference>
<dbReference type="CDD" id="cd00063">
    <property type="entry name" value="FN3"/>
    <property type="match status" value="1"/>
</dbReference>
<dbReference type="InterPro" id="IPR013783">
    <property type="entry name" value="Ig-like_fold"/>
</dbReference>
<evidence type="ECO:0000259" key="3">
    <source>
        <dbReference type="PROSITE" id="PS50853"/>
    </source>
</evidence>
<evidence type="ECO:0000256" key="1">
    <source>
        <dbReference type="SAM" id="MobiDB-lite"/>
    </source>
</evidence>
<dbReference type="GeneID" id="77848047"/>
<dbReference type="InterPro" id="IPR011043">
    <property type="entry name" value="Gal_Oxase/kelch_b-propeller"/>
</dbReference>
<dbReference type="InterPro" id="IPR045963">
    <property type="entry name" value="DUF6383"/>
</dbReference>
<gene>
    <name evidence="4" type="ORF">HMPREF9448_00720</name>
</gene>
<dbReference type="SMART" id="SM00060">
    <property type="entry name" value="FN3"/>
    <property type="match status" value="4"/>
</dbReference>
<dbReference type="Gene3D" id="2.60.40.10">
    <property type="entry name" value="Immunoglobulins"/>
    <property type="match status" value="4"/>
</dbReference>
<dbReference type="RefSeq" id="WP_008861215.1">
    <property type="nucleotide sequence ID" value="NZ_JH815203.1"/>
</dbReference>
<keyword evidence="5" id="KW-1185">Reference proteome</keyword>
<feature type="domain" description="Fibronectin type-III" evidence="3">
    <location>
        <begin position="800"/>
        <end position="897"/>
    </location>
</feature>
<dbReference type="Proteomes" id="UP000006044">
    <property type="component" value="Unassembled WGS sequence"/>
</dbReference>
<dbReference type="HOGENOM" id="CLU_004284_0_0_10"/>
<dbReference type="OrthoDB" id="1086190at2"/>
<proteinExistence type="predicted"/>
<feature type="region of interest" description="Disordered" evidence="1">
    <location>
        <begin position="927"/>
        <end position="946"/>
    </location>
</feature>